<protein>
    <submittedName>
        <fullName evidence="1">Uncharacterized protein</fullName>
    </submittedName>
</protein>
<dbReference type="AlphaFoldDB" id="A0A1X7VG90"/>
<dbReference type="EnsemblMetazoa" id="Aqu2.1.38993_001">
    <property type="protein sequence ID" value="Aqu2.1.38993_001"/>
    <property type="gene ID" value="Aqu2.1.38993"/>
</dbReference>
<proteinExistence type="predicted"/>
<reference evidence="1" key="1">
    <citation type="submission" date="2017-05" db="UniProtKB">
        <authorList>
            <consortium name="EnsemblMetazoa"/>
        </authorList>
    </citation>
    <scope>IDENTIFICATION</scope>
</reference>
<dbReference type="InParanoid" id="A0A1X7VG90"/>
<organism evidence="1">
    <name type="scientific">Amphimedon queenslandica</name>
    <name type="common">Sponge</name>
    <dbReference type="NCBI Taxonomy" id="400682"/>
    <lineage>
        <taxon>Eukaryota</taxon>
        <taxon>Metazoa</taxon>
        <taxon>Porifera</taxon>
        <taxon>Demospongiae</taxon>
        <taxon>Heteroscleromorpha</taxon>
        <taxon>Haplosclerida</taxon>
        <taxon>Niphatidae</taxon>
        <taxon>Amphimedon</taxon>
    </lineage>
</organism>
<sequence>MMLPKCVHLCPSVSGPRDWKVTLQVVRDRLSPWSHGCLPELWNAVTAELQEFSLSKSTSNNSSTSKVHRAKRALEDGEFRKAVQALSFRGLTP</sequence>
<name>A0A1X7VG90_AMPQE</name>
<accession>A0A1X7VG90</accession>
<evidence type="ECO:0000313" key="1">
    <source>
        <dbReference type="EnsemblMetazoa" id="Aqu2.1.38993_001"/>
    </source>
</evidence>